<proteinExistence type="predicted"/>
<accession>A0A447TH34</accession>
<name>A0A447TH34_CHRVL</name>
<dbReference type="Proteomes" id="UP000275777">
    <property type="component" value="Chromosome"/>
</dbReference>
<evidence type="ECO:0000313" key="2">
    <source>
        <dbReference type="Proteomes" id="UP000275777"/>
    </source>
</evidence>
<dbReference type="AlphaFoldDB" id="A0A447TH34"/>
<protein>
    <submittedName>
        <fullName evidence="1">Uncharacterized protein</fullName>
    </submittedName>
</protein>
<organism evidence="1 2">
    <name type="scientific">Chromobacterium violaceum</name>
    <dbReference type="NCBI Taxonomy" id="536"/>
    <lineage>
        <taxon>Bacteria</taxon>
        <taxon>Pseudomonadati</taxon>
        <taxon>Pseudomonadota</taxon>
        <taxon>Betaproteobacteria</taxon>
        <taxon>Neisseriales</taxon>
        <taxon>Chromobacteriaceae</taxon>
        <taxon>Chromobacterium</taxon>
    </lineage>
</organism>
<reference evidence="1 2" key="1">
    <citation type="submission" date="2018-12" db="EMBL/GenBank/DDBJ databases">
        <authorList>
            <consortium name="Pathogen Informatics"/>
        </authorList>
    </citation>
    <scope>NUCLEOTIDE SEQUENCE [LARGE SCALE GENOMIC DNA]</scope>
    <source>
        <strain evidence="1 2">NCTC9695</strain>
    </source>
</reference>
<evidence type="ECO:0000313" key="1">
    <source>
        <dbReference type="EMBL" id="VEB44199.1"/>
    </source>
</evidence>
<sequence>MEDRLLSHRLRGGVPIALAYLDYGRKEGGFGPLFQPSGDIEADMPRIRAFYADKQGRYPR</sequence>
<dbReference type="EMBL" id="LR134182">
    <property type="protein sequence ID" value="VEB44199.1"/>
    <property type="molecule type" value="Genomic_DNA"/>
</dbReference>
<gene>
    <name evidence="1" type="ORF">NCTC9695_04687</name>
</gene>